<dbReference type="PROSITE" id="PS00894">
    <property type="entry name" value="HTH_DEOR_1"/>
    <property type="match status" value="1"/>
</dbReference>
<gene>
    <name evidence="5" type="ORF">MFLO_10483</name>
</gene>
<dbReference type="InterPro" id="IPR036390">
    <property type="entry name" value="WH_DNA-bd_sf"/>
</dbReference>
<evidence type="ECO:0000313" key="6">
    <source>
        <dbReference type="Proteomes" id="UP000019249"/>
    </source>
</evidence>
<keyword evidence="3" id="KW-0804">Transcription</keyword>
<dbReference type="SUPFAM" id="SSF46785">
    <property type="entry name" value="Winged helix' DNA-binding domain"/>
    <property type="match status" value="1"/>
</dbReference>
<dbReference type="EMBL" id="AODF01000023">
    <property type="protein sequence ID" value="EUJ30554.1"/>
    <property type="molecule type" value="Genomic_DNA"/>
</dbReference>
<comment type="caution">
    <text evidence="5">The sequence shown here is derived from an EMBL/GenBank/DDBJ whole genome shotgun (WGS) entry which is preliminary data.</text>
</comment>
<protein>
    <submittedName>
        <fullName evidence="5">DeoR family transcriptional regulator</fullName>
    </submittedName>
</protein>
<dbReference type="InterPro" id="IPR001034">
    <property type="entry name" value="DeoR_HTH"/>
</dbReference>
<dbReference type="PROSITE" id="PS51000">
    <property type="entry name" value="HTH_DEOR_2"/>
    <property type="match status" value="1"/>
</dbReference>
<keyword evidence="2" id="KW-0238">DNA-binding</keyword>
<dbReference type="InterPro" id="IPR014036">
    <property type="entry name" value="DeoR-like_C"/>
</dbReference>
<dbReference type="InterPro" id="IPR037171">
    <property type="entry name" value="NagB/RpiA_transferase-like"/>
</dbReference>
<dbReference type="Pfam" id="PF08220">
    <property type="entry name" value="HTH_DeoR"/>
    <property type="match status" value="1"/>
</dbReference>
<keyword evidence="1" id="KW-0805">Transcription regulation</keyword>
<dbReference type="InterPro" id="IPR036388">
    <property type="entry name" value="WH-like_DNA-bd_sf"/>
</dbReference>
<dbReference type="PANTHER" id="PTHR30363:SF56">
    <property type="entry name" value="TRANSCRIPTIONAL REGULATOR, DEOR FAMILY"/>
    <property type="match status" value="1"/>
</dbReference>
<dbReference type="PANTHER" id="PTHR30363">
    <property type="entry name" value="HTH-TYPE TRANSCRIPTIONAL REGULATOR SRLR-RELATED"/>
    <property type="match status" value="1"/>
</dbReference>
<evidence type="ECO:0000256" key="3">
    <source>
        <dbReference type="ARBA" id="ARBA00023163"/>
    </source>
</evidence>
<evidence type="ECO:0000259" key="4">
    <source>
        <dbReference type="PROSITE" id="PS51000"/>
    </source>
</evidence>
<dbReference type="Gene3D" id="3.40.50.1360">
    <property type="match status" value="1"/>
</dbReference>
<feature type="domain" description="HTH deoR-type" evidence="4">
    <location>
        <begin position="3"/>
        <end position="58"/>
    </location>
</feature>
<name>A0ABN0RDX2_9LIST</name>
<reference evidence="5 6" key="1">
    <citation type="journal article" date="2014" name="Int. J. Syst. Evol. Microbiol.">
        <title>Listeria floridensis sp. nov., Listeria aquatica sp. nov., Listeria cornellensis sp. nov., Listeria riparia sp. nov. and Listeria grandensis sp. nov., from agricultural and natural environments.</title>
        <authorList>
            <person name="den Bakker H.C."/>
            <person name="Warchocki S."/>
            <person name="Wright E.M."/>
            <person name="Allred A.F."/>
            <person name="Ahlstrom C."/>
            <person name="Manuel C.S."/>
            <person name="Stasiewicz M.J."/>
            <person name="Burrell A."/>
            <person name="Roof S."/>
            <person name="Strawn L."/>
            <person name="Fortes E.D."/>
            <person name="Nightingale K.K."/>
            <person name="Kephart D."/>
            <person name="Wiedmann M."/>
        </authorList>
    </citation>
    <scope>NUCLEOTIDE SEQUENCE [LARGE SCALE GENOMIC DNA]</scope>
    <source>
        <strain evidence="5 6">FSL S10-1187</strain>
    </source>
</reference>
<dbReference type="Gene3D" id="1.10.10.10">
    <property type="entry name" value="Winged helix-like DNA-binding domain superfamily/Winged helix DNA-binding domain"/>
    <property type="match status" value="1"/>
</dbReference>
<evidence type="ECO:0000256" key="2">
    <source>
        <dbReference type="ARBA" id="ARBA00023125"/>
    </source>
</evidence>
<dbReference type="RefSeq" id="WP_036097659.1">
    <property type="nucleotide sequence ID" value="NZ_AODF01000023.1"/>
</dbReference>
<dbReference type="Proteomes" id="UP000019249">
    <property type="component" value="Unassembled WGS sequence"/>
</dbReference>
<keyword evidence="6" id="KW-1185">Reference proteome</keyword>
<sequence>MLNAERKERILTALERTGVIKLTDLVEELNCSESTIRRDLIELEEDGLLERVHGGARLLKSNNQEPSMNEKSFKNIQSKYRIAQYAANLVNENECIYLDAGSTTIEMIPYLQDKNVIVVTNGLAHIEKLVQLQIESYLLGGKMKSRTKAVVGAVALDNIQNYHFDKAFIGTNAINTQFGYMTPDPEEAFLKRAANHLAAESFVLADHSKFSEANFAKMFELERATILTDYLPETIDKETFIQKTKIIEVEK</sequence>
<dbReference type="SUPFAM" id="SSF100950">
    <property type="entry name" value="NagB/RpiA/CoA transferase-like"/>
    <property type="match status" value="1"/>
</dbReference>
<dbReference type="PRINTS" id="PR00037">
    <property type="entry name" value="HTHLACR"/>
</dbReference>
<dbReference type="InterPro" id="IPR018356">
    <property type="entry name" value="Tscrpt_reg_HTH_DeoR_CS"/>
</dbReference>
<evidence type="ECO:0000256" key="1">
    <source>
        <dbReference type="ARBA" id="ARBA00023015"/>
    </source>
</evidence>
<dbReference type="SMART" id="SM00420">
    <property type="entry name" value="HTH_DEOR"/>
    <property type="match status" value="1"/>
</dbReference>
<evidence type="ECO:0000313" key="5">
    <source>
        <dbReference type="EMBL" id="EUJ30554.1"/>
    </source>
</evidence>
<organism evidence="5 6">
    <name type="scientific">Listeria floridensis FSL S10-1187</name>
    <dbReference type="NCBI Taxonomy" id="1265817"/>
    <lineage>
        <taxon>Bacteria</taxon>
        <taxon>Bacillati</taxon>
        <taxon>Bacillota</taxon>
        <taxon>Bacilli</taxon>
        <taxon>Bacillales</taxon>
        <taxon>Listeriaceae</taxon>
        <taxon>Listeria</taxon>
    </lineage>
</organism>
<dbReference type="Pfam" id="PF00455">
    <property type="entry name" value="DeoRC"/>
    <property type="match status" value="1"/>
</dbReference>
<accession>A0ABN0RDX2</accession>
<dbReference type="InterPro" id="IPR050313">
    <property type="entry name" value="Carb_Metab_HTH_regulators"/>
</dbReference>
<dbReference type="SMART" id="SM01134">
    <property type="entry name" value="DeoRC"/>
    <property type="match status" value="1"/>
</dbReference>
<proteinExistence type="predicted"/>